<dbReference type="GO" id="GO:0006355">
    <property type="term" value="P:regulation of DNA-templated transcription"/>
    <property type="evidence" value="ECO:0007669"/>
    <property type="project" value="InterPro"/>
</dbReference>
<evidence type="ECO:0000313" key="4">
    <source>
        <dbReference type="EMBL" id="RJF90182.1"/>
    </source>
</evidence>
<evidence type="ECO:0000259" key="3">
    <source>
        <dbReference type="PROSITE" id="PS51755"/>
    </source>
</evidence>
<feature type="domain" description="OmpR/PhoB-type" evidence="3">
    <location>
        <begin position="15"/>
        <end position="113"/>
    </location>
</feature>
<reference evidence="4 5" key="1">
    <citation type="submission" date="2018-09" db="EMBL/GenBank/DDBJ databases">
        <authorList>
            <person name="Zhu H."/>
        </authorList>
    </citation>
    <scope>NUCLEOTIDE SEQUENCE [LARGE SCALE GENOMIC DNA]</scope>
    <source>
        <strain evidence="4 5">K2R01-6</strain>
    </source>
</reference>
<dbReference type="Gene3D" id="1.10.10.10">
    <property type="entry name" value="Winged helix-like DNA-binding domain superfamily/Winged helix DNA-binding domain"/>
    <property type="match status" value="1"/>
</dbReference>
<sequence>MGVRARLKGRPMERESVFEFGEFSVDRTDERLWGPHGAVRIGNKAFRVLVMLLEHPGRLLTKELLFETVWDGTIVSESALTSVVKELRHALGEARDAPRYIETVYGRGYRFVAPVQLRAEPPPVRSPAMAFAASPPVRPASAPGHAGEPPLLYVPAFDDSGIAQRHPHLASILREEILFSLSRFRDVRLVSAQNADDGAGTMAGTGDRDYQLVLTLIDEPGAVKIYARLSRLSSQAVVWADTARLALDSATLNVEDLLHRIAAAALPSMRDDVLRHLPRHPTDVYDMYFHNRLRMRHVEGYADARAMVEAWEALIASHPDFGLAYPPLIRLYNTDYCYTGLGSTGSEERARAQRLAERALALDPGDSHIHTVNGWCHLWAGRLGLARAHLDEALRLNPYNADRLVQVATALMFVADLDAAAGLLERCKKLAPFVTEAPHEEEGLLYLLRQDYEAAASSLARVTRRTISSEFYALVAAHALGADDAASRAALWLQHVSDRWVAAEPLDDVRLTAWLMFQHPFQDLAQRDAILAVFREAMVAPPSPPARNPAPAPLQNPA</sequence>
<dbReference type="InterPro" id="IPR036388">
    <property type="entry name" value="WH-like_DNA-bd_sf"/>
</dbReference>
<keyword evidence="5" id="KW-1185">Reference proteome</keyword>
<dbReference type="Gene3D" id="1.25.40.10">
    <property type="entry name" value="Tetratricopeptide repeat domain"/>
    <property type="match status" value="1"/>
</dbReference>
<gene>
    <name evidence="4" type="ORF">D3876_07795</name>
</gene>
<feature type="DNA-binding region" description="OmpR/PhoB-type" evidence="2">
    <location>
        <begin position="15"/>
        <end position="113"/>
    </location>
</feature>
<name>A0A418WJP7_9SPHN</name>
<dbReference type="InterPro" id="IPR001867">
    <property type="entry name" value="OmpR/PhoB-type_DNA-bd"/>
</dbReference>
<dbReference type="InterPro" id="IPR016032">
    <property type="entry name" value="Sig_transdc_resp-reg_C-effctor"/>
</dbReference>
<dbReference type="SUPFAM" id="SSF48452">
    <property type="entry name" value="TPR-like"/>
    <property type="match status" value="1"/>
</dbReference>
<evidence type="ECO:0000313" key="5">
    <source>
        <dbReference type="Proteomes" id="UP000286100"/>
    </source>
</evidence>
<evidence type="ECO:0000256" key="1">
    <source>
        <dbReference type="ARBA" id="ARBA00023125"/>
    </source>
</evidence>
<accession>A0A418WJP7</accession>
<dbReference type="InterPro" id="IPR011990">
    <property type="entry name" value="TPR-like_helical_dom_sf"/>
</dbReference>
<dbReference type="CDD" id="cd00383">
    <property type="entry name" value="trans_reg_C"/>
    <property type="match status" value="1"/>
</dbReference>
<dbReference type="SMART" id="SM00862">
    <property type="entry name" value="Trans_reg_C"/>
    <property type="match status" value="1"/>
</dbReference>
<evidence type="ECO:0000256" key="2">
    <source>
        <dbReference type="PROSITE-ProRule" id="PRU01091"/>
    </source>
</evidence>
<protein>
    <recommendedName>
        <fullName evidence="3">OmpR/PhoB-type domain-containing protein</fullName>
    </recommendedName>
</protein>
<dbReference type="Proteomes" id="UP000286100">
    <property type="component" value="Unassembled WGS sequence"/>
</dbReference>
<proteinExistence type="predicted"/>
<dbReference type="EMBL" id="QYUM01000003">
    <property type="protein sequence ID" value="RJF90182.1"/>
    <property type="molecule type" value="Genomic_DNA"/>
</dbReference>
<dbReference type="AlphaFoldDB" id="A0A418WJP7"/>
<dbReference type="SUPFAM" id="SSF46894">
    <property type="entry name" value="C-terminal effector domain of the bipartite response regulators"/>
    <property type="match status" value="1"/>
</dbReference>
<dbReference type="PROSITE" id="PS51755">
    <property type="entry name" value="OMPR_PHOB"/>
    <property type="match status" value="1"/>
</dbReference>
<comment type="caution">
    <text evidence="4">The sequence shown here is derived from an EMBL/GenBank/DDBJ whole genome shotgun (WGS) entry which is preliminary data.</text>
</comment>
<dbReference type="GO" id="GO:0003677">
    <property type="term" value="F:DNA binding"/>
    <property type="evidence" value="ECO:0007669"/>
    <property type="project" value="UniProtKB-UniRule"/>
</dbReference>
<dbReference type="GO" id="GO:0000160">
    <property type="term" value="P:phosphorelay signal transduction system"/>
    <property type="evidence" value="ECO:0007669"/>
    <property type="project" value="InterPro"/>
</dbReference>
<organism evidence="4 5">
    <name type="scientific">Sphingomonas cavernae</name>
    <dbReference type="NCBI Taxonomy" id="2320861"/>
    <lineage>
        <taxon>Bacteria</taxon>
        <taxon>Pseudomonadati</taxon>
        <taxon>Pseudomonadota</taxon>
        <taxon>Alphaproteobacteria</taxon>
        <taxon>Sphingomonadales</taxon>
        <taxon>Sphingomonadaceae</taxon>
        <taxon>Sphingomonas</taxon>
    </lineage>
</organism>
<keyword evidence="1 2" id="KW-0238">DNA-binding</keyword>
<dbReference type="Pfam" id="PF00486">
    <property type="entry name" value="Trans_reg_C"/>
    <property type="match status" value="1"/>
</dbReference>